<dbReference type="InterPro" id="IPR001173">
    <property type="entry name" value="Glyco_trans_2-like"/>
</dbReference>
<proteinExistence type="predicted"/>
<dbReference type="Proteomes" id="UP000076925">
    <property type="component" value="Unassembled WGS sequence"/>
</dbReference>
<evidence type="ECO:0000313" key="3">
    <source>
        <dbReference type="Proteomes" id="UP000076925"/>
    </source>
</evidence>
<dbReference type="EMBL" id="ANNX02000051">
    <property type="protein sequence ID" value="KYC35504.1"/>
    <property type="molecule type" value="Genomic_DNA"/>
</dbReference>
<gene>
    <name evidence="2" type="ORF">WA1_06670</name>
</gene>
<keyword evidence="3" id="KW-1185">Reference proteome</keyword>
<reference evidence="2 3" key="1">
    <citation type="journal article" date="2013" name="Genome Biol. Evol.">
        <title>Genomes of Stigonematalean cyanobacteria (subsection V) and the evolution of oxygenic photosynthesis from prokaryotes to plastids.</title>
        <authorList>
            <person name="Dagan T."/>
            <person name="Roettger M."/>
            <person name="Stucken K."/>
            <person name="Landan G."/>
            <person name="Koch R."/>
            <person name="Major P."/>
            <person name="Gould S.B."/>
            <person name="Goremykin V.V."/>
            <person name="Rippka R."/>
            <person name="Tandeau de Marsac N."/>
            <person name="Gugger M."/>
            <person name="Lockhart P.J."/>
            <person name="Allen J.F."/>
            <person name="Brune I."/>
            <person name="Maus I."/>
            <person name="Puhler A."/>
            <person name="Martin W.F."/>
        </authorList>
    </citation>
    <scope>NUCLEOTIDE SEQUENCE [LARGE SCALE GENOMIC DNA]</scope>
    <source>
        <strain evidence="2 3">PCC 7110</strain>
    </source>
</reference>
<accession>A0A139WST2</accession>
<dbReference type="InterPro" id="IPR029044">
    <property type="entry name" value="Nucleotide-diphossugar_trans"/>
</dbReference>
<sequence>MKKQPLVSILINNYNYDMFLSEAIESSLNQTYPNIEVIIVDDGSTDRSAEIINSYQDKVIPVLKANGGQASAFNAGFAIAKGEIIIFLDSDDVLLPDIVEKVVLAFQANQNVVKVQYRLQVIDVNSQPTGEIVPLSSCKMPNGDLKPQIFKFGSYTWPPTSGNAFKATMLRQLLPMPEDVYRISADRYLNNLSVMFGTVVSLDEIGGFYRVHGKNNFRTTKINLTKLRRQLIGAAKVHAKKRELARALYSLDISYVESRDLLHMMNRIIVLKLDRQNYPLTDSLLNLCWQGLIVSLVYCDYHWSRKLVLASWFVLMFLVPNSMAENITNQIFYPNTRGGFTRKLLATVKKFA</sequence>
<organism evidence="2 3">
    <name type="scientific">Scytonema hofmannii PCC 7110</name>
    <dbReference type="NCBI Taxonomy" id="128403"/>
    <lineage>
        <taxon>Bacteria</taxon>
        <taxon>Bacillati</taxon>
        <taxon>Cyanobacteriota</taxon>
        <taxon>Cyanophyceae</taxon>
        <taxon>Nostocales</taxon>
        <taxon>Scytonemataceae</taxon>
        <taxon>Scytonema</taxon>
    </lineage>
</organism>
<dbReference type="Gene3D" id="3.90.550.10">
    <property type="entry name" value="Spore Coat Polysaccharide Biosynthesis Protein SpsA, Chain A"/>
    <property type="match status" value="1"/>
</dbReference>
<evidence type="ECO:0000313" key="2">
    <source>
        <dbReference type="EMBL" id="KYC35504.1"/>
    </source>
</evidence>
<evidence type="ECO:0000259" key="1">
    <source>
        <dbReference type="Pfam" id="PF00535"/>
    </source>
</evidence>
<name>A0A139WST2_9CYAN</name>
<dbReference type="Pfam" id="PF00535">
    <property type="entry name" value="Glycos_transf_2"/>
    <property type="match status" value="1"/>
</dbReference>
<dbReference type="AlphaFoldDB" id="A0A139WST2"/>
<feature type="domain" description="Glycosyltransferase 2-like" evidence="1">
    <location>
        <begin position="8"/>
        <end position="120"/>
    </location>
</feature>
<dbReference type="SUPFAM" id="SSF53448">
    <property type="entry name" value="Nucleotide-diphospho-sugar transferases"/>
    <property type="match status" value="1"/>
</dbReference>
<dbReference type="OrthoDB" id="450387at2"/>
<dbReference type="PANTHER" id="PTHR22916">
    <property type="entry name" value="GLYCOSYLTRANSFERASE"/>
    <property type="match status" value="1"/>
</dbReference>
<protein>
    <recommendedName>
        <fullName evidence="1">Glycosyltransferase 2-like domain-containing protein</fullName>
    </recommendedName>
</protein>
<dbReference type="RefSeq" id="WP_017748954.1">
    <property type="nucleotide sequence ID" value="NZ_KQ976354.1"/>
</dbReference>
<dbReference type="STRING" id="128403.WA1_06670"/>
<comment type="caution">
    <text evidence="2">The sequence shown here is derived from an EMBL/GenBank/DDBJ whole genome shotgun (WGS) entry which is preliminary data.</text>
</comment>